<dbReference type="InterPro" id="IPR025665">
    <property type="entry name" value="Beta-barrel_OMP_2"/>
</dbReference>
<evidence type="ECO:0000313" key="2">
    <source>
        <dbReference type="EMBL" id="EMR02651.1"/>
    </source>
</evidence>
<gene>
    <name evidence="2" type="ORF">ADICEAN_02190</name>
</gene>
<evidence type="ECO:0000313" key="3">
    <source>
        <dbReference type="Proteomes" id="UP000011910"/>
    </source>
</evidence>
<name>M7N5Y6_9BACT</name>
<dbReference type="Pfam" id="PF13568">
    <property type="entry name" value="OMP_b-brl_2"/>
    <property type="match status" value="1"/>
</dbReference>
<sequence>MLLATTATHAQAQLGLRAGLTVTTISDGVAASSAVAGDGEEPWKPGLVAGIASSFALSQVVAIAPELTYSQRGYRLDGPENIDIRYNYLELPVLGRLLFGQNLLKGYVNLGPTVSYLLSGRRDVAGTTTGAGTSNMEYRVSDSGFSRFELGGAVGGGIQLNTGAGSFLIDLRYTQGFTDFRKEGFDEPYLEATPEEYKNRGVSVSLIYLIPGLGLGVTPY</sequence>
<proteinExistence type="predicted"/>
<feature type="domain" description="Outer membrane protein beta-barrel" evidence="1">
    <location>
        <begin position="12"/>
        <end position="180"/>
    </location>
</feature>
<reference evidence="2 3" key="1">
    <citation type="journal article" date="2013" name="Genome Announc.">
        <title>Draft Genome Sequence of Cesiribacter andamanensis Strain AMV16T, Isolated from a Soil Sample from a Mud Volcano in the Andaman Islands, India.</title>
        <authorList>
            <person name="Shivaji S."/>
            <person name="Ara S."/>
            <person name="Begum Z."/>
            <person name="Srinivas T.N."/>
            <person name="Singh A."/>
            <person name="Kumar Pinnaka A."/>
        </authorList>
    </citation>
    <scope>NUCLEOTIDE SEQUENCE [LARGE SCALE GENOMIC DNA]</scope>
    <source>
        <strain evidence="2 3">AMV16</strain>
    </source>
</reference>
<keyword evidence="3" id="KW-1185">Reference proteome</keyword>
<protein>
    <recommendedName>
        <fullName evidence="1">Outer membrane protein beta-barrel domain-containing protein</fullName>
    </recommendedName>
</protein>
<dbReference type="AlphaFoldDB" id="M7N5Y6"/>
<dbReference type="OrthoDB" id="947434at2"/>
<dbReference type="EMBL" id="AODQ01000050">
    <property type="protein sequence ID" value="EMR02651.1"/>
    <property type="molecule type" value="Genomic_DNA"/>
</dbReference>
<dbReference type="RefSeq" id="WP_009195583.1">
    <property type="nucleotide sequence ID" value="NZ_AODQ01000050.1"/>
</dbReference>
<dbReference type="STRING" id="1279009.ADICEAN_02190"/>
<organism evidence="2 3">
    <name type="scientific">Cesiribacter andamanensis AMV16</name>
    <dbReference type="NCBI Taxonomy" id="1279009"/>
    <lineage>
        <taxon>Bacteria</taxon>
        <taxon>Pseudomonadati</taxon>
        <taxon>Bacteroidota</taxon>
        <taxon>Cytophagia</taxon>
        <taxon>Cytophagales</taxon>
        <taxon>Cesiribacteraceae</taxon>
        <taxon>Cesiribacter</taxon>
    </lineage>
</organism>
<dbReference type="eggNOG" id="ENOG5033I7P">
    <property type="taxonomic scope" value="Bacteria"/>
</dbReference>
<evidence type="ECO:0000259" key="1">
    <source>
        <dbReference type="Pfam" id="PF13568"/>
    </source>
</evidence>
<accession>M7N5Y6</accession>
<comment type="caution">
    <text evidence="2">The sequence shown here is derived from an EMBL/GenBank/DDBJ whole genome shotgun (WGS) entry which is preliminary data.</text>
</comment>
<dbReference type="Proteomes" id="UP000011910">
    <property type="component" value="Unassembled WGS sequence"/>
</dbReference>